<evidence type="ECO:0000313" key="1">
    <source>
        <dbReference type="EMBL" id="AIR61120.1"/>
    </source>
</evidence>
<dbReference type="InterPro" id="IPR010272">
    <property type="entry name" value="T6SS_TssF"/>
</dbReference>
<dbReference type="Proteomes" id="UP000029516">
    <property type="component" value="Chromosome"/>
</dbReference>
<sequence>MNKLLSYYQKELRFLKEHGKVFARRFPKIARRLGFVEGESEDPHVSRLIESFALLTSRIHQRLDDDIPEVVDALLSTLAPQFLRTLPSACIVTITPDILRSGITDKNLFDAGTFLFTRQNPELPYQFKTVYPVTLLPISINEATLCFDSDELSWKLRLFFQVWPGAKLFNERVRLFLHGPVNAVNTLYTLLCSEVERLILRQNDISISLDPNALSSVGFAVDEALLTPDPRIAPIHILLMDYFWFPQKFSFIDIQLPEGFSVQANGEFELEVVLKRNALTERLEKMAVLVDKNFFRLNCTPAVNLFPQRAEPITLTNSMPDYPIVPDVRHQNQIHVWAVHQVSVQRKVNNSIEHIPVLPLLESHISSANEHDSGLNWQVLRREIPSGNGLELKHFIAFSEHKARPLSSSPEIVTINMTCTNHELPRQLKYGHPDGDFDSSAPIAGLNITSLTHPSSPVNPLEKSAVRWHFLSQLSLNHQLLDGKQGAQRLKDMLALYNIAGDTEKARLVSMIKNLSCEPVTARLISNDPHSIARGISISLTFSHDALREPDYYLLCCLLDRLLALYAPVNSFTRLTTSIEQEAQTTRIWPVRAGRLSWL</sequence>
<reference evidence="1 2" key="1">
    <citation type="submission" date="2014-09" db="EMBL/GenBank/DDBJ databases">
        <authorList>
            <person name="Chan K.-G."/>
        </authorList>
    </citation>
    <scope>NUCLEOTIDE SEQUENCE [LARGE SCALE GENOMIC DNA]</scope>
    <source>
        <strain evidence="1 2">M006</strain>
    </source>
</reference>
<gene>
    <name evidence="1" type="ORF">LH23_10710</name>
</gene>
<dbReference type="NCBIfam" id="TIGR03359">
    <property type="entry name" value="VI_chp_6"/>
    <property type="match status" value="1"/>
</dbReference>
<organism evidence="1 2">
    <name type="scientific">Cedecea neteri</name>
    <dbReference type="NCBI Taxonomy" id="158822"/>
    <lineage>
        <taxon>Bacteria</taxon>
        <taxon>Pseudomonadati</taxon>
        <taxon>Pseudomonadota</taxon>
        <taxon>Gammaproteobacteria</taxon>
        <taxon>Enterobacterales</taxon>
        <taxon>Enterobacteriaceae</taxon>
        <taxon>Cedecea</taxon>
    </lineage>
</organism>
<evidence type="ECO:0000313" key="2">
    <source>
        <dbReference type="Proteomes" id="UP000029516"/>
    </source>
</evidence>
<accession>A0AAN0VU00</accession>
<dbReference type="KEGG" id="cem:LH23_10710"/>
<dbReference type="PANTHER" id="PTHR35370:SF1">
    <property type="entry name" value="TYPE VI SECRETION SYSTEM COMPONENT TSSF1"/>
    <property type="match status" value="1"/>
</dbReference>
<dbReference type="AlphaFoldDB" id="A0AAN0VU00"/>
<dbReference type="EMBL" id="CP009458">
    <property type="protein sequence ID" value="AIR61120.1"/>
    <property type="molecule type" value="Genomic_DNA"/>
</dbReference>
<dbReference type="PIRSF" id="PIRSF028304">
    <property type="entry name" value="UCP028304"/>
    <property type="match status" value="1"/>
</dbReference>
<proteinExistence type="predicted"/>
<dbReference type="Pfam" id="PF05947">
    <property type="entry name" value="T6SS_TssF"/>
    <property type="match status" value="1"/>
</dbReference>
<dbReference type="PANTHER" id="PTHR35370">
    <property type="entry name" value="CYTOPLASMIC PROTEIN-RELATED-RELATED"/>
    <property type="match status" value="1"/>
</dbReference>
<protein>
    <submittedName>
        <fullName evidence="1">Type VI secretion protein</fullName>
    </submittedName>
</protein>
<name>A0AAN0VU00_9ENTR</name>